<feature type="transmembrane region" description="Helical" evidence="1">
    <location>
        <begin position="27"/>
        <end position="45"/>
    </location>
</feature>
<sequence length="62" mass="7297">MEITSKFYLSQRYLNCICRKEHLIKVLLRRLIINVCSLTIIMFILSNGEKLGQNLYFAQQSS</sequence>
<keyword evidence="1" id="KW-0812">Transmembrane</keyword>
<name>A0A2A7BV80_9BACI</name>
<comment type="caution">
    <text evidence="2">The sequence shown here is derived from an EMBL/GenBank/DDBJ whole genome shotgun (WGS) entry which is preliminary data.</text>
</comment>
<dbReference type="Proteomes" id="UP000220111">
    <property type="component" value="Unassembled WGS sequence"/>
</dbReference>
<reference evidence="2 3" key="1">
    <citation type="submission" date="2017-09" db="EMBL/GenBank/DDBJ databases">
        <title>Large-scale bioinformatics analysis of Bacillus genomes uncovers conserved roles of natural products in bacterial physiology.</title>
        <authorList>
            <consortium name="Agbiome Team Llc"/>
            <person name="Bleich R.M."/>
            <person name="Grubbs K.J."/>
            <person name="Santa Maria K.C."/>
            <person name="Allen S.E."/>
            <person name="Farag S."/>
            <person name="Shank E.A."/>
            <person name="Bowers A."/>
        </authorList>
    </citation>
    <scope>NUCLEOTIDE SEQUENCE [LARGE SCALE GENOMIC DNA]</scope>
    <source>
        <strain evidence="2 3">AFS098222</strain>
    </source>
</reference>
<dbReference type="AlphaFoldDB" id="A0A2A7BV80"/>
<gene>
    <name evidence="2" type="ORF">COO17_07890</name>
</gene>
<dbReference type="EMBL" id="NVPQ01000015">
    <property type="protein sequence ID" value="PDY42238.1"/>
    <property type="molecule type" value="Genomic_DNA"/>
</dbReference>
<evidence type="ECO:0000313" key="2">
    <source>
        <dbReference type="EMBL" id="PDY42238.1"/>
    </source>
</evidence>
<keyword evidence="1" id="KW-0472">Membrane</keyword>
<accession>A0A2A7BV80</accession>
<organism evidence="2 3">
    <name type="scientific">Bacillus wiedmannii</name>
    <dbReference type="NCBI Taxonomy" id="1890302"/>
    <lineage>
        <taxon>Bacteria</taxon>
        <taxon>Bacillati</taxon>
        <taxon>Bacillota</taxon>
        <taxon>Bacilli</taxon>
        <taxon>Bacillales</taxon>
        <taxon>Bacillaceae</taxon>
        <taxon>Bacillus</taxon>
        <taxon>Bacillus cereus group</taxon>
    </lineage>
</organism>
<keyword evidence="1" id="KW-1133">Transmembrane helix</keyword>
<proteinExistence type="predicted"/>
<protein>
    <submittedName>
        <fullName evidence="2">Uncharacterized protein</fullName>
    </submittedName>
</protein>
<evidence type="ECO:0000313" key="3">
    <source>
        <dbReference type="Proteomes" id="UP000220111"/>
    </source>
</evidence>
<evidence type="ECO:0000256" key="1">
    <source>
        <dbReference type="SAM" id="Phobius"/>
    </source>
</evidence>